<feature type="chain" id="PRO_5042015720" evidence="1">
    <location>
        <begin position="21"/>
        <end position="121"/>
    </location>
</feature>
<dbReference type="EMBL" id="JAHQIW010004202">
    <property type="protein sequence ID" value="KAJ1361434.1"/>
    <property type="molecule type" value="Genomic_DNA"/>
</dbReference>
<keyword evidence="3" id="KW-1185">Reference proteome</keyword>
<gene>
    <name evidence="2" type="ORF">KIN20_020680</name>
</gene>
<name>A0AAD5QTX3_PARTN</name>
<dbReference type="Proteomes" id="UP001196413">
    <property type="component" value="Unassembled WGS sequence"/>
</dbReference>
<dbReference type="AlphaFoldDB" id="A0AAD5QTX3"/>
<sequence length="121" mass="14017">MESLTLIIAVSIIAFSFGFAYDGDRSPDFTMERFARDASKQKFGFAFAKRGHDELKRSESDFANTKEFAFAKRNSENDEERLQRFARELNHNKKFAFAFAKRLAGVDRDEQLLRFARPSFA</sequence>
<accession>A0AAD5QTX3</accession>
<evidence type="ECO:0000313" key="2">
    <source>
        <dbReference type="EMBL" id="KAJ1361434.1"/>
    </source>
</evidence>
<evidence type="ECO:0000313" key="3">
    <source>
        <dbReference type="Proteomes" id="UP001196413"/>
    </source>
</evidence>
<keyword evidence="1" id="KW-0732">Signal</keyword>
<reference evidence="2" key="1">
    <citation type="submission" date="2021-06" db="EMBL/GenBank/DDBJ databases">
        <title>Parelaphostrongylus tenuis whole genome reference sequence.</title>
        <authorList>
            <person name="Garwood T.J."/>
            <person name="Larsen P.A."/>
            <person name="Fountain-Jones N.M."/>
            <person name="Garbe J.R."/>
            <person name="Macchietto M.G."/>
            <person name="Kania S.A."/>
            <person name="Gerhold R.W."/>
            <person name="Richards J.E."/>
            <person name="Wolf T.M."/>
        </authorList>
    </citation>
    <scope>NUCLEOTIDE SEQUENCE</scope>
    <source>
        <strain evidence="2">MNPRO001-30</strain>
        <tissue evidence="2">Meninges</tissue>
    </source>
</reference>
<comment type="caution">
    <text evidence="2">The sequence shown here is derived from an EMBL/GenBank/DDBJ whole genome shotgun (WGS) entry which is preliminary data.</text>
</comment>
<proteinExistence type="predicted"/>
<feature type="signal peptide" evidence="1">
    <location>
        <begin position="1"/>
        <end position="20"/>
    </location>
</feature>
<organism evidence="2 3">
    <name type="scientific">Parelaphostrongylus tenuis</name>
    <name type="common">Meningeal worm</name>
    <dbReference type="NCBI Taxonomy" id="148309"/>
    <lineage>
        <taxon>Eukaryota</taxon>
        <taxon>Metazoa</taxon>
        <taxon>Ecdysozoa</taxon>
        <taxon>Nematoda</taxon>
        <taxon>Chromadorea</taxon>
        <taxon>Rhabditida</taxon>
        <taxon>Rhabditina</taxon>
        <taxon>Rhabditomorpha</taxon>
        <taxon>Strongyloidea</taxon>
        <taxon>Metastrongylidae</taxon>
        <taxon>Parelaphostrongylus</taxon>
    </lineage>
</organism>
<protein>
    <submittedName>
        <fullName evidence="2">Uncharacterized protein</fullName>
    </submittedName>
</protein>
<evidence type="ECO:0000256" key="1">
    <source>
        <dbReference type="SAM" id="SignalP"/>
    </source>
</evidence>